<evidence type="ECO:0000256" key="2">
    <source>
        <dbReference type="ARBA" id="ARBA00005275"/>
    </source>
</evidence>
<feature type="transmembrane region" description="Helical" evidence="8">
    <location>
        <begin position="286"/>
        <end position="310"/>
    </location>
</feature>
<feature type="transmembrane region" description="Helical" evidence="8">
    <location>
        <begin position="330"/>
        <end position="356"/>
    </location>
</feature>
<keyword evidence="6 8" id="KW-1133">Transmembrane helix</keyword>
<feature type="transmembrane region" description="Helical" evidence="8">
    <location>
        <begin position="109"/>
        <end position="136"/>
    </location>
</feature>
<dbReference type="InterPro" id="IPR018385">
    <property type="entry name" value="C4_dicarb_anaerob_car-like"/>
</dbReference>
<name>A0A2A5S0Q7_9LACT</name>
<feature type="transmembrane region" description="Helical" evidence="8">
    <location>
        <begin position="377"/>
        <end position="398"/>
    </location>
</feature>
<evidence type="ECO:0000256" key="8">
    <source>
        <dbReference type="SAM" id="Phobius"/>
    </source>
</evidence>
<reference evidence="9 10" key="1">
    <citation type="submission" date="2014-12" db="EMBL/GenBank/DDBJ databases">
        <title>Draft genome sequences of 10 type strains of Lactococcus.</title>
        <authorList>
            <person name="Sun Z."/>
            <person name="Zhong Z."/>
            <person name="Liu W."/>
            <person name="Zhang W."/>
            <person name="Zhang H."/>
        </authorList>
    </citation>
    <scope>NUCLEOTIDE SEQUENCE [LARGE SCALE GENOMIC DNA]</scope>
    <source>
        <strain evidence="9 10">DSM 6634</strain>
    </source>
</reference>
<evidence type="ECO:0000256" key="1">
    <source>
        <dbReference type="ARBA" id="ARBA00004651"/>
    </source>
</evidence>
<dbReference type="InterPro" id="IPR004669">
    <property type="entry name" value="C4_dicarb_anaerob_car"/>
</dbReference>
<dbReference type="NCBIfam" id="NF037994">
    <property type="entry name" value="DcuC_1"/>
    <property type="match status" value="1"/>
</dbReference>
<feature type="transmembrane region" description="Helical" evidence="8">
    <location>
        <begin position="410"/>
        <end position="428"/>
    </location>
</feature>
<protein>
    <submittedName>
        <fullName evidence="9">Anaerobic C4-dicarboxylate uptake C (DcuC) family transporter</fullName>
    </submittedName>
</protein>
<dbReference type="AlphaFoldDB" id="A0A2A5S0Q7"/>
<evidence type="ECO:0000256" key="7">
    <source>
        <dbReference type="ARBA" id="ARBA00023136"/>
    </source>
</evidence>
<dbReference type="GO" id="GO:0015556">
    <property type="term" value="F:C4-dicarboxylate transmembrane transporter activity"/>
    <property type="evidence" value="ECO:0007669"/>
    <property type="project" value="InterPro"/>
</dbReference>
<evidence type="ECO:0000313" key="9">
    <source>
        <dbReference type="EMBL" id="PCS07020.1"/>
    </source>
</evidence>
<comment type="similarity">
    <text evidence="2">Belongs to the DcuC/DcuD transporter (TC 2.A.61) family.</text>
</comment>
<keyword evidence="3" id="KW-0813">Transport</keyword>
<evidence type="ECO:0000256" key="5">
    <source>
        <dbReference type="ARBA" id="ARBA00022692"/>
    </source>
</evidence>
<evidence type="ECO:0000256" key="4">
    <source>
        <dbReference type="ARBA" id="ARBA00022475"/>
    </source>
</evidence>
<evidence type="ECO:0000313" key="10">
    <source>
        <dbReference type="Proteomes" id="UP000218282"/>
    </source>
</evidence>
<dbReference type="Proteomes" id="UP000218282">
    <property type="component" value="Unassembled WGS sequence"/>
</dbReference>
<feature type="transmembrane region" description="Helical" evidence="8">
    <location>
        <begin position="82"/>
        <end position="103"/>
    </location>
</feature>
<dbReference type="NCBIfam" id="TIGR00771">
    <property type="entry name" value="DcuC"/>
    <property type="match status" value="1"/>
</dbReference>
<keyword evidence="4" id="KW-1003">Cell membrane</keyword>
<feature type="transmembrane region" description="Helical" evidence="8">
    <location>
        <begin position="247"/>
        <end position="265"/>
    </location>
</feature>
<dbReference type="Pfam" id="PF03606">
    <property type="entry name" value="DcuC"/>
    <property type="match status" value="1"/>
</dbReference>
<evidence type="ECO:0000256" key="6">
    <source>
        <dbReference type="ARBA" id="ARBA00022989"/>
    </source>
</evidence>
<proteinExistence type="inferred from homology"/>
<keyword evidence="7 8" id="KW-0472">Membrane</keyword>
<feature type="transmembrane region" description="Helical" evidence="8">
    <location>
        <begin position="40"/>
        <end position="61"/>
    </location>
</feature>
<dbReference type="PANTHER" id="PTHR42002:SF2">
    <property type="entry name" value="ANAEROBIC C4-DICARBOXYLATE TRANSPORTER DCUC-RELATED"/>
    <property type="match status" value="1"/>
</dbReference>
<keyword evidence="10" id="KW-1185">Reference proteome</keyword>
<feature type="transmembrane region" description="Helical" evidence="8">
    <location>
        <begin position="218"/>
        <end position="241"/>
    </location>
</feature>
<keyword evidence="5 8" id="KW-0812">Transmembrane</keyword>
<dbReference type="EMBL" id="JXJW01000008">
    <property type="protein sequence ID" value="PCS07020.1"/>
    <property type="molecule type" value="Genomic_DNA"/>
</dbReference>
<gene>
    <name evidence="9" type="ORF">RU86_GL002132</name>
</gene>
<dbReference type="PANTHER" id="PTHR42002">
    <property type="entry name" value="ANAEROBIC C4-DICARBOXYLATE TRANSPORTER DCUC-RELATED"/>
    <property type="match status" value="1"/>
</dbReference>
<evidence type="ECO:0000256" key="3">
    <source>
        <dbReference type="ARBA" id="ARBA00022448"/>
    </source>
</evidence>
<comment type="subcellular location">
    <subcellularLocation>
        <location evidence="1">Cell membrane</location>
        <topology evidence="1">Multi-pass membrane protein</topology>
    </subcellularLocation>
</comment>
<accession>A0A2A5S0Q7</accession>
<comment type="caution">
    <text evidence="9">The sequence shown here is derived from an EMBL/GenBank/DDBJ whole genome shotgun (WGS) entry which is preliminary data.</text>
</comment>
<organism evidence="9 10">
    <name type="scientific">Pseudolactococcus piscium</name>
    <dbReference type="NCBI Taxonomy" id="1364"/>
    <lineage>
        <taxon>Bacteria</taxon>
        <taxon>Bacillati</taxon>
        <taxon>Bacillota</taxon>
        <taxon>Bacilli</taxon>
        <taxon>Lactobacillales</taxon>
        <taxon>Streptococcaceae</taxon>
        <taxon>Pseudolactococcus</taxon>
    </lineage>
</organism>
<dbReference type="GO" id="GO:0005886">
    <property type="term" value="C:plasma membrane"/>
    <property type="evidence" value="ECO:0007669"/>
    <property type="project" value="UniProtKB-SubCell"/>
</dbReference>
<sequence length="430" mass="45552">MIVGALILLTCSVVLGHPLYPKGEGTGLAFFDIFLKLKDTIIAQVSSAGIVIMILFGYSGYMNTIGANQVAVNLLVGPLKKIKTNILFIPIIFLVGNLMSLVIPSASSLAIILMAILYPMLVGMGISSLTAAGVIAMTATVMPTPLGADNVIAAGTLNYNLMDYVIWHAKISIPTLLVMAVAHYFWQKYCDKKEGQDAFISLDKADLVAQEAINAPTYYAILPLLPLILILVVGITGMVVKGITMDIFVLTFIAYFIAVIIETIRHRSYKKVQESATEMFKGMGQGFSQVVILVVGGSLFTTAIQSLGIIDSLMSSVQSSNSAGIVTSLIFSGATTLFGILSGGGLAMFYAVIDLIPNIADKAGIDGILIALPMQMIANLARTISPVAAVVMIVASTVGTSPVRILKRTSVPTIIGIICVIVLSILLLPY</sequence>